<feature type="domain" description="Phage-Barnase-EndoU-ColicinE5/D-RelE like nuclease 2" evidence="1">
    <location>
        <begin position="17"/>
        <end position="124"/>
    </location>
</feature>
<keyword evidence="3" id="KW-1185">Reference proteome</keyword>
<dbReference type="HOGENOM" id="CLU_162514_0_0_9"/>
<evidence type="ECO:0000259" key="1">
    <source>
        <dbReference type="Pfam" id="PF18810"/>
    </source>
</evidence>
<evidence type="ECO:0000313" key="2">
    <source>
        <dbReference type="EMBL" id="EHI61101.1"/>
    </source>
</evidence>
<dbReference type="Pfam" id="PF18810">
    <property type="entry name" value="PBECR2"/>
    <property type="match status" value="1"/>
</dbReference>
<protein>
    <recommendedName>
        <fullName evidence="1">Phage-Barnase-EndoU-ColicinE5/D-RelE like nuclease 2 domain-containing protein</fullName>
    </recommendedName>
</protein>
<dbReference type="AlphaFoldDB" id="G5IBN8"/>
<name>G5IBN8_9FIRM</name>
<evidence type="ECO:0000313" key="3">
    <source>
        <dbReference type="Proteomes" id="UP000005384"/>
    </source>
</evidence>
<dbReference type="PATRIC" id="fig|742737.3.peg.914"/>
<proteinExistence type="predicted"/>
<gene>
    <name evidence="2" type="ORF">HMPREF9473_00915</name>
</gene>
<dbReference type="InterPro" id="IPR041110">
    <property type="entry name" value="PBECR2"/>
</dbReference>
<dbReference type="Proteomes" id="UP000005384">
    <property type="component" value="Unassembled WGS sequence"/>
</dbReference>
<organism evidence="2 3">
    <name type="scientific">Hungatella hathewayi WAL-18680</name>
    <dbReference type="NCBI Taxonomy" id="742737"/>
    <lineage>
        <taxon>Bacteria</taxon>
        <taxon>Bacillati</taxon>
        <taxon>Bacillota</taxon>
        <taxon>Clostridia</taxon>
        <taxon>Lachnospirales</taxon>
        <taxon>Lachnospiraceae</taxon>
        <taxon>Hungatella</taxon>
    </lineage>
</organism>
<sequence>MRTVGRIDRSIYSCVADDIVTDEVIITEERIAHIAERHPGDYERFCQCLKEVVERPDFIVETQKPNTALLLKELAELDGKKFKTILRLMTSREKSDYKNSIITFMKIDEKEWNRLIRNKKIIYKRE</sequence>
<reference evidence="2 3" key="1">
    <citation type="submission" date="2011-08" db="EMBL/GenBank/DDBJ databases">
        <title>The Genome Sequence of Clostridium hathewayi WAL-18680.</title>
        <authorList>
            <consortium name="The Broad Institute Genome Sequencing Platform"/>
            <person name="Earl A."/>
            <person name="Ward D."/>
            <person name="Feldgarden M."/>
            <person name="Gevers D."/>
            <person name="Finegold S.M."/>
            <person name="Summanen P.H."/>
            <person name="Molitoris D.R."/>
            <person name="Song M."/>
            <person name="Daigneault M."/>
            <person name="Allen-Vercoe E."/>
            <person name="Young S.K."/>
            <person name="Zeng Q."/>
            <person name="Gargeya S."/>
            <person name="Fitzgerald M."/>
            <person name="Haas B."/>
            <person name="Abouelleil A."/>
            <person name="Alvarado L."/>
            <person name="Arachchi H.M."/>
            <person name="Berlin A."/>
            <person name="Brown A."/>
            <person name="Chapman S.B."/>
            <person name="Chen Z."/>
            <person name="Dunbar C."/>
            <person name="Freedman E."/>
            <person name="Gearin G."/>
            <person name="Gellesch M."/>
            <person name="Goldberg J."/>
            <person name="Griggs A."/>
            <person name="Gujja S."/>
            <person name="Heiman D."/>
            <person name="Howarth C."/>
            <person name="Larson L."/>
            <person name="Lui A."/>
            <person name="MacDonald P.J.P."/>
            <person name="Montmayeur A."/>
            <person name="Murphy C."/>
            <person name="Neiman D."/>
            <person name="Pearson M."/>
            <person name="Priest M."/>
            <person name="Roberts A."/>
            <person name="Saif S."/>
            <person name="Shea T."/>
            <person name="Shenoy N."/>
            <person name="Sisk P."/>
            <person name="Stolte C."/>
            <person name="Sykes S."/>
            <person name="Wortman J."/>
            <person name="Nusbaum C."/>
            <person name="Birren B."/>
        </authorList>
    </citation>
    <scope>NUCLEOTIDE SEQUENCE [LARGE SCALE GENOMIC DNA]</scope>
    <source>
        <strain evidence="2 3">WAL-18680</strain>
    </source>
</reference>
<accession>G5IBN8</accession>
<dbReference type="OrthoDB" id="1683148at2"/>
<dbReference type="EMBL" id="ADLN01000008">
    <property type="protein sequence ID" value="EHI61101.1"/>
    <property type="molecule type" value="Genomic_DNA"/>
</dbReference>
<comment type="caution">
    <text evidence="2">The sequence shown here is derived from an EMBL/GenBank/DDBJ whole genome shotgun (WGS) entry which is preliminary data.</text>
</comment>
<dbReference type="RefSeq" id="WP_006778901.1">
    <property type="nucleotide sequence ID" value="NZ_CP040506.1"/>
</dbReference>